<comment type="subcellular location">
    <subcellularLocation>
        <location evidence="1">Cytoplasm</location>
    </subcellularLocation>
</comment>
<dbReference type="AlphaFoldDB" id="A0A4Q2DJT2"/>
<evidence type="ECO:0000256" key="4">
    <source>
        <dbReference type="ARBA" id="ARBA00068398"/>
    </source>
</evidence>
<dbReference type="SUPFAM" id="SSF49764">
    <property type="entry name" value="HSP20-like chaperones"/>
    <property type="match status" value="1"/>
</dbReference>
<evidence type="ECO:0000256" key="1">
    <source>
        <dbReference type="ARBA" id="ARBA00004496"/>
    </source>
</evidence>
<keyword evidence="2" id="KW-0963">Cytoplasm</keyword>
<accession>A0A4Q2DJT2</accession>
<comment type="function">
    <text evidence="3">Required for nuclear movement. May interact between microtubules and nuclei and/or may be involved in the generation of force used to move nuclei during interphase.</text>
</comment>
<dbReference type="GO" id="GO:0051082">
    <property type="term" value="F:unfolded protein binding"/>
    <property type="evidence" value="ECO:0007669"/>
    <property type="project" value="TreeGrafter"/>
</dbReference>
<dbReference type="EMBL" id="SDEE01000232">
    <property type="protein sequence ID" value="RXW18925.1"/>
    <property type="molecule type" value="Genomic_DNA"/>
</dbReference>
<dbReference type="Pfam" id="PF04969">
    <property type="entry name" value="CS"/>
    <property type="match status" value="1"/>
</dbReference>
<reference evidence="7 8" key="1">
    <citation type="submission" date="2019-01" db="EMBL/GenBank/DDBJ databases">
        <title>Draft genome sequence of Psathyrella aberdarensis IHI B618.</title>
        <authorList>
            <person name="Buettner E."/>
            <person name="Kellner H."/>
        </authorList>
    </citation>
    <scope>NUCLEOTIDE SEQUENCE [LARGE SCALE GENOMIC DNA]</scope>
    <source>
        <strain evidence="7 8">IHI B618</strain>
    </source>
</reference>
<evidence type="ECO:0000313" key="8">
    <source>
        <dbReference type="Proteomes" id="UP000290288"/>
    </source>
</evidence>
<dbReference type="GO" id="GO:0006457">
    <property type="term" value="P:protein folding"/>
    <property type="evidence" value="ECO:0007669"/>
    <property type="project" value="TreeGrafter"/>
</dbReference>
<dbReference type="InterPro" id="IPR008978">
    <property type="entry name" value="HSP20-like_chaperone"/>
</dbReference>
<feature type="region of interest" description="Disordered" evidence="5">
    <location>
        <begin position="1"/>
        <end position="34"/>
    </location>
</feature>
<sequence>MASEEDTDMLSKEERDQRDKEDRERERAEQAALPYKWTQELGEVDITVPVPKGTRGKDLKVVIEKNKLSVALKGQEPILSGELCKEIKVGDSTWTVQDQQVVLIHLEKINQQTWWENVLTHHPKIDTRKIEPANSKLSDLDGETRGMVEKMMFDNQQKQMGKPTSDELKKMEALKKFQAAHPELDFTNAKIS</sequence>
<dbReference type="STRING" id="2316362.A0A4Q2DJT2"/>
<feature type="compositionally biased region" description="Basic and acidic residues" evidence="5">
    <location>
        <begin position="9"/>
        <end position="29"/>
    </location>
</feature>
<protein>
    <recommendedName>
        <fullName evidence="4">Nuclear movement protein nudC</fullName>
    </recommendedName>
</protein>
<dbReference type="PANTHER" id="PTHR12356">
    <property type="entry name" value="NUCLEAR MOVEMENT PROTEIN NUDC"/>
    <property type="match status" value="1"/>
</dbReference>
<evidence type="ECO:0000256" key="2">
    <source>
        <dbReference type="ARBA" id="ARBA00022490"/>
    </source>
</evidence>
<evidence type="ECO:0000259" key="6">
    <source>
        <dbReference type="PROSITE" id="PS51203"/>
    </source>
</evidence>
<dbReference type="PANTHER" id="PTHR12356:SF3">
    <property type="entry name" value="NUCLEAR MIGRATION PROTEIN NUDC"/>
    <property type="match status" value="1"/>
</dbReference>
<dbReference type="OrthoDB" id="416217at2759"/>
<dbReference type="FunFam" id="2.60.40.790:FF:000001">
    <property type="entry name" value="Nuclear migration protein nudC"/>
    <property type="match status" value="1"/>
</dbReference>
<comment type="caution">
    <text evidence="7">The sequence shown here is derived from an EMBL/GenBank/DDBJ whole genome shotgun (WGS) entry which is preliminary data.</text>
</comment>
<dbReference type="InterPro" id="IPR007052">
    <property type="entry name" value="CS_dom"/>
</dbReference>
<evidence type="ECO:0000256" key="5">
    <source>
        <dbReference type="SAM" id="MobiDB-lite"/>
    </source>
</evidence>
<organism evidence="7 8">
    <name type="scientific">Candolleomyces aberdarensis</name>
    <dbReference type="NCBI Taxonomy" id="2316362"/>
    <lineage>
        <taxon>Eukaryota</taxon>
        <taxon>Fungi</taxon>
        <taxon>Dikarya</taxon>
        <taxon>Basidiomycota</taxon>
        <taxon>Agaricomycotina</taxon>
        <taxon>Agaricomycetes</taxon>
        <taxon>Agaricomycetidae</taxon>
        <taxon>Agaricales</taxon>
        <taxon>Agaricineae</taxon>
        <taxon>Psathyrellaceae</taxon>
        <taxon>Candolleomyces</taxon>
    </lineage>
</organism>
<dbReference type="InterPro" id="IPR037898">
    <property type="entry name" value="NudC_fam"/>
</dbReference>
<dbReference type="Gene3D" id="2.60.40.790">
    <property type="match status" value="1"/>
</dbReference>
<dbReference type="Proteomes" id="UP000290288">
    <property type="component" value="Unassembled WGS sequence"/>
</dbReference>
<proteinExistence type="predicted"/>
<evidence type="ECO:0000313" key="7">
    <source>
        <dbReference type="EMBL" id="RXW18925.1"/>
    </source>
</evidence>
<keyword evidence="8" id="KW-1185">Reference proteome</keyword>
<name>A0A4Q2DJT2_9AGAR</name>
<gene>
    <name evidence="7" type="ORF">EST38_g6922</name>
</gene>
<dbReference type="GO" id="GO:0005737">
    <property type="term" value="C:cytoplasm"/>
    <property type="evidence" value="ECO:0007669"/>
    <property type="project" value="UniProtKB-SubCell"/>
</dbReference>
<dbReference type="CDD" id="cd06467">
    <property type="entry name" value="p23_NUDC_like"/>
    <property type="match status" value="1"/>
</dbReference>
<evidence type="ECO:0000256" key="3">
    <source>
        <dbReference type="ARBA" id="ARBA00059400"/>
    </source>
</evidence>
<feature type="domain" description="CS" evidence="6">
    <location>
        <begin position="30"/>
        <end position="119"/>
    </location>
</feature>
<dbReference type="PROSITE" id="PS51203">
    <property type="entry name" value="CS"/>
    <property type="match status" value="1"/>
</dbReference>